<proteinExistence type="predicted"/>
<comment type="caution">
    <text evidence="1">The sequence shown here is derived from an EMBL/GenBank/DDBJ whole genome shotgun (WGS) entry which is preliminary data.</text>
</comment>
<accession>X1R1Q9</accession>
<evidence type="ECO:0000313" key="1">
    <source>
        <dbReference type="EMBL" id="GAI57035.1"/>
    </source>
</evidence>
<name>X1R1Q9_9ZZZZ</name>
<protein>
    <submittedName>
        <fullName evidence="1">Uncharacterized protein</fullName>
    </submittedName>
</protein>
<reference evidence="1" key="1">
    <citation type="journal article" date="2014" name="Front. Microbiol.">
        <title>High frequency of phylogenetically diverse reductive dehalogenase-homologous genes in deep subseafloor sedimentary metagenomes.</title>
        <authorList>
            <person name="Kawai M."/>
            <person name="Futagami T."/>
            <person name="Toyoda A."/>
            <person name="Takaki Y."/>
            <person name="Nishi S."/>
            <person name="Hori S."/>
            <person name="Arai W."/>
            <person name="Tsubouchi T."/>
            <person name="Morono Y."/>
            <person name="Uchiyama I."/>
            <person name="Ito T."/>
            <person name="Fujiyama A."/>
            <person name="Inagaki F."/>
            <person name="Takami H."/>
        </authorList>
    </citation>
    <scope>NUCLEOTIDE SEQUENCE</scope>
    <source>
        <strain evidence="1">Expedition CK06-06</strain>
    </source>
</reference>
<feature type="non-terminal residue" evidence="1">
    <location>
        <position position="1"/>
    </location>
</feature>
<organism evidence="1">
    <name type="scientific">marine sediment metagenome</name>
    <dbReference type="NCBI Taxonomy" id="412755"/>
    <lineage>
        <taxon>unclassified sequences</taxon>
        <taxon>metagenomes</taxon>
        <taxon>ecological metagenomes</taxon>
    </lineage>
</organism>
<dbReference type="EMBL" id="BARV01040778">
    <property type="protein sequence ID" value="GAI57035.1"/>
    <property type="molecule type" value="Genomic_DNA"/>
</dbReference>
<sequence>EQIKQVLTAQGSGLEEAAFLRPAGAEQGEWVGTNFERKYLKQKKVNLHHCREENPVRAIHKPPIAELLKKDLRRSCPDCVHNLSNFLVLNRCGGIIAQVFEGENDPAQRQSE</sequence>
<gene>
    <name evidence="1" type="ORF">S06H3_62007</name>
</gene>
<dbReference type="AlphaFoldDB" id="X1R1Q9"/>